<dbReference type="InterPro" id="IPR019787">
    <property type="entry name" value="Znf_PHD-finger"/>
</dbReference>
<protein>
    <recommendedName>
        <fullName evidence="5">PHD-type domain-containing protein</fullName>
    </recommendedName>
</protein>
<dbReference type="InterPro" id="IPR011604">
    <property type="entry name" value="PDDEXK-like_dom_sf"/>
</dbReference>
<accession>A0A1X7U8Y1</accession>
<proteinExistence type="predicted"/>
<evidence type="ECO:0000259" key="5">
    <source>
        <dbReference type="PROSITE" id="PS50016"/>
    </source>
</evidence>
<dbReference type="Gene3D" id="3.30.40.10">
    <property type="entry name" value="Zinc/RING finger domain, C3HC4 (zinc finger)"/>
    <property type="match status" value="1"/>
</dbReference>
<dbReference type="SUPFAM" id="SSF52980">
    <property type="entry name" value="Restriction endonuclease-like"/>
    <property type="match status" value="1"/>
</dbReference>
<dbReference type="PROSITE" id="PS01359">
    <property type="entry name" value="ZF_PHD_1"/>
    <property type="match status" value="1"/>
</dbReference>
<dbReference type="Gene3D" id="3.90.320.10">
    <property type="match status" value="1"/>
</dbReference>
<keyword evidence="7" id="KW-1185">Reference proteome</keyword>
<evidence type="ECO:0000313" key="6">
    <source>
        <dbReference type="EnsemblMetazoa" id="Aqu2.1.24220_001"/>
    </source>
</evidence>
<evidence type="ECO:0000256" key="1">
    <source>
        <dbReference type="ARBA" id="ARBA00022723"/>
    </source>
</evidence>
<sequence>MHSVLKYTGKKFPKSIVNNIMQYTSPSPDLPALKWGRENETTAREHYSTQQKEKHTSFETRLSGLIINPLYPWIAASPDGISSCDCCGTKLLEIKCPYMIRDISPVSDEALTNRTYCLTKGVDHQVMLSRNHKYYTQIQCQLLVADIDTCDFVCWTSDGMFVESIYRDQSYCDKILNKSQSFFCEYLLPELMTHHFKEQKVIHKTITDEDKIYCFCKQEKPGRMVACDNEDCDIEWFHYECVSIKRKPKGEWFCPQCRTKK</sequence>
<keyword evidence="1" id="KW-0479">Metal-binding</keyword>
<dbReference type="InterPro" id="IPR001965">
    <property type="entry name" value="Znf_PHD"/>
</dbReference>
<dbReference type="EnsemblMetazoa" id="XM_019999936.1">
    <property type="protein sequence ID" value="XP_019855495.1"/>
    <property type="gene ID" value="LOC109584247"/>
</dbReference>
<evidence type="ECO:0000256" key="4">
    <source>
        <dbReference type="PROSITE-ProRule" id="PRU00146"/>
    </source>
</evidence>
<gene>
    <name evidence="6" type="primary">109584247</name>
</gene>
<dbReference type="GO" id="GO:0006281">
    <property type="term" value="P:DNA repair"/>
    <property type="evidence" value="ECO:0007669"/>
    <property type="project" value="UniProtKB-ARBA"/>
</dbReference>
<dbReference type="STRING" id="400682.A0A1X7U8Y1"/>
<dbReference type="InterPro" id="IPR019786">
    <property type="entry name" value="Zinc_finger_PHD-type_CS"/>
</dbReference>
<evidence type="ECO:0000256" key="3">
    <source>
        <dbReference type="ARBA" id="ARBA00022833"/>
    </source>
</evidence>
<dbReference type="Proteomes" id="UP000007879">
    <property type="component" value="Unassembled WGS sequence"/>
</dbReference>
<dbReference type="OrthoDB" id="6775702at2759"/>
<keyword evidence="2 4" id="KW-0863">Zinc-finger</keyword>
<dbReference type="EnsemblMetazoa" id="Aqu2.1.24220_001">
    <property type="protein sequence ID" value="Aqu2.1.24220_001"/>
    <property type="gene ID" value="Aqu2.1.24220"/>
</dbReference>
<organism evidence="6">
    <name type="scientific">Amphimedon queenslandica</name>
    <name type="common">Sponge</name>
    <dbReference type="NCBI Taxonomy" id="400682"/>
    <lineage>
        <taxon>Eukaryota</taxon>
        <taxon>Metazoa</taxon>
        <taxon>Porifera</taxon>
        <taxon>Demospongiae</taxon>
        <taxon>Heteroscleromorpha</taxon>
        <taxon>Haplosclerida</taxon>
        <taxon>Niphatidae</taxon>
        <taxon>Amphimedon</taxon>
    </lineage>
</organism>
<keyword evidence="3" id="KW-0862">Zinc</keyword>
<dbReference type="InterPro" id="IPR013083">
    <property type="entry name" value="Znf_RING/FYVE/PHD"/>
</dbReference>
<dbReference type="KEGG" id="aqu:109584247"/>
<evidence type="ECO:0000256" key="2">
    <source>
        <dbReference type="ARBA" id="ARBA00022771"/>
    </source>
</evidence>
<dbReference type="PROSITE" id="PS50016">
    <property type="entry name" value="ZF_PHD_2"/>
    <property type="match status" value="1"/>
</dbReference>
<dbReference type="CDD" id="cd15505">
    <property type="entry name" value="PHD_ING"/>
    <property type="match status" value="1"/>
</dbReference>
<dbReference type="SMART" id="SM00249">
    <property type="entry name" value="PHD"/>
    <property type="match status" value="1"/>
</dbReference>
<name>A0A1X7U8Y1_AMPQE</name>
<dbReference type="CDD" id="cd22343">
    <property type="entry name" value="PDDEXK_lambda_exonuclease-like"/>
    <property type="match status" value="1"/>
</dbReference>
<dbReference type="GO" id="GO:0008270">
    <property type="term" value="F:zinc ion binding"/>
    <property type="evidence" value="ECO:0007669"/>
    <property type="project" value="UniProtKB-KW"/>
</dbReference>
<reference evidence="7" key="1">
    <citation type="journal article" date="2010" name="Nature">
        <title>The Amphimedon queenslandica genome and the evolution of animal complexity.</title>
        <authorList>
            <person name="Srivastava M."/>
            <person name="Simakov O."/>
            <person name="Chapman J."/>
            <person name="Fahey B."/>
            <person name="Gauthier M.E."/>
            <person name="Mitros T."/>
            <person name="Richards G.S."/>
            <person name="Conaco C."/>
            <person name="Dacre M."/>
            <person name="Hellsten U."/>
            <person name="Larroux C."/>
            <person name="Putnam N.H."/>
            <person name="Stanke M."/>
            <person name="Adamska M."/>
            <person name="Darling A."/>
            <person name="Degnan S.M."/>
            <person name="Oakley T.H."/>
            <person name="Plachetzki D.C."/>
            <person name="Zhai Y."/>
            <person name="Adamski M."/>
            <person name="Calcino A."/>
            <person name="Cummins S.F."/>
            <person name="Goodstein D.M."/>
            <person name="Harris C."/>
            <person name="Jackson D.J."/>
            <person name="Leys S.P."/>
            <person name="Shu S."/>
            <person name="Woodcroft B.J."/>
            <person name="Vervoort M."/>
            <person name="Kosik K.S."/>
            <person name="Manning G."/>
            <person name="Degnan B.M."/>
            <person name="Rokhsar D.S."/>
        </authorList>
    </citation>
    <scope>NUCLEOTIDE SEQUENCE [LARGE SCALE GENOMIC DNA]</scope>
</reference>
<dbReference type="Pfam" id="PF00628">
    <property type="entry name" value="PHD"/>
    <property type="match status" value="1"/>
</dbReference>
<dbReference type="InParanoid" id="A0A1X7U8Y1"/>
<dbReference type="OMA" id="RCERYFR"/>
<dbReference type="PANTHER" id="PTHR47526">
    <property type="entry name" value="ATP-DEPENDENT DNA HELICASE"/>
    <property type="match status" value="1"/>
</dbReference>
<dbReference type="InterPro" id="IPR019080">
    <property type="entry name" value="YqaJ_viral_recombinase"/>
</dbReference>
<dbReference type="SUPFAM" id="SSF57903">
    <property type="entry name" value="FYVE/PHD zinc finger"/>
    <property type="match status" value="1"/>
</dbReference>
<feature type="domain" description="PHD-type" evidence="5">
    <location>
        <begin position="211"/>
        <end position="260"/>
    </location>
</feature>
<dbReference type="PANTHER" id="PTHR47526:SF3">
    <property type="entry name" value="PHD-TYPE DOMAIN-CONTAINING PROTEIN"/>
    <property type="match status" value="1"/>
</dbReference>
<dbReference type="AlphaFoldDB" id="A0A1X7U8Y1"/>
<dbReference type="InterPro" id="IPR011011">
    <property type="entry name" value="Znf_FYVE_PHD"/>
</dbReference>
<evidence type="ECO:0000313" key="7">
    <source>
        <dbReference type="Proteomes" id="UP000007879"/>
    </source>
</evidence>
<dbReference type="Pfam" id="PF09588">
    <property type="entry name" value="YqaJ"/>
    <property type="match status" value="1"/>
</dbReference>
<dbReference type="InterPro" id="IPR011335">
    <property type="entry name" value="Restrct_endonuc-II-like"/>
</dbReference>
<reference evidence="6" key="2">
    <citation type="submission" date="2017-05" db="UniProtKB">
        <authorList>
            <consortium name="EnsemblMetazoa"/>
        </authorList>
    </citation>
    <scope>IDENTIFICATION</scope>
</reference>
<dbReference type="eggNOG" id="KOG1973">
    <property type="taxonomic scope" value="Eukaryota"/>
</dbReference>